<dbReference type="AlphaFoldDB" id="A0A5D4U4V6"/>
<organism evidence="2 3">
    <name type="scientific">Rossellomorea aquimaris</name>
    <dbReference type="NCBI Taxonomy" id="189382"/>
    <lineage>
        <taxon>Bacteria</taxon>
        <taxon>Bacillati</taxon>
        <taxon>Bacillota</taxon>
        <taxon>Bacilli</taxon>
        <taxon>Bacillales</taxon>
        <taxon>Bacillaceae</taxon>
        <taxon>Rossellomorea</taxon>
    </lineage>
</organism>
<dbReference type="Proteomes" id="UP000324269">
    <property type="component" value="Unassembled WGS sequence"/>
</dbReference>
<dbReference type="InterPro" id="IPR027417">
    <property type="entry name" value="P-loop_NTPase"/>
</dbReference>
<comment type="caution">
    <text evidence="2">The sequence shown here is derived from an EMBL/GenBank/DDBJ whole genome shotgun (WGS) entry which is preliminary data.</text>
</comment>
<dbReference type="Pfam" id="PF00485">
    <property type="entry name" value="PRK"/>
    <property type="match status" value="1"/>
</dbReference>
<dbReference type="NCBIfam" id="NF005807">
    <property type="entry name" value="PRK07667.1"/>
    <property type="match status" value="1"/>
</dbReference>
<dbReference type="GO" id="GO:0005524">
    <property type="term" value="F:ATP binding"/>
    <property type="evidence" value="ECO:0007669"/>
    <property type="project" value="InterPro"/>
</dbReference>
<reference evidence="2 3" key="1">
    <citation type="submission" date="2019-08" db="EMBL/GenBank/DDBJ databases">
        <title>Bacillus genomes from the desert of Cuatro Cienegas, Coahuila.</title>
        <authorList>
            <person name="Olmedo-Alvarez G."/>
        </authorList>
    </citation>
    <scope>NUCLEOTIDE SEQUENCE [LARGE SCALE GENOMIC DNA]</scope>
    <source>
        <strain evidence="2 3">CH87b_3T</strain>
    </source>
</reference>
<evidence type="ECO:0000259" key="1">
    <source>
        <dbReference type="Pfam" id="PF00485"/>
    </source>
</evidence>
<proteinExistence type="predicted"/>
<dbReference type="Gene3D" id="3.40.50.300">
    <property type="entry name" value="P-loop containing nucleotide triphosphate hydrolases"/>
    <property type="match status" value="1"/>
</dbReference>
<dbReference type="EMBL" id="VTEZ01000001">
    <property type="protein sequence ID" value="TYS88898.1"/>
    <property type="molecule type" value="Genomic_DNA"/>
</dbReference>
<gene>
    <name evidence="2" type="ORF">FZC85_03680</name>
</gene>
<dbReference type="OrthoDB" id="1420794at2"/>
<dbReference type="PANTHER" id="PTHR10285">
    <property type="entry name" value="URIDINE KINASE"/>
    <property type="match status" value="1"/>
</dbReference>
<evidence type="ECO:0000313" key="2">
    <source>
        <dbReference type="EMBL" id="TYS88898.1"/>
    </source>
</evidence>
<evidence type="ECO:0000313" key="3">
    <source>
        <dbReference type="Proteomes" id="UP000324269"/>
    </source>
</evidence>
<sequence length="208" mass="24737">MSIVQITETLLSRYQNEFLENRRFIVGIDGLGGAGKTTVAKELQHALELSNHEAFIVHLDDHIVETYKRYGTGNDEWFEYYFLQWDIELIEAELFKKLHESDPITLPFYHSPTDTVTTKPLSISSIAIIVIEGVFLQRREWRRYIDFMIYIDCPYEIRAERVLDRDSYLGDNQARLDKYKRRYWLAEDYYVNEVDPRGSADYIYRVIK</sequence>
<dbReference type="GO" id="GO:0016301">
    <property type="term" value="F:kinase activity"/>
    <property type="evidence" value="ECO:0007669"/>
    <property type="project" value="InterPro"/>
</dbReference>
<protein>
    <submittedName>
        <fullName evidence="2">AAA family ATPase</fullName>
    </submittedName>
</protein>
<dbReference type="InterPro" id="IPR006083">
    <property type="entry name" value="PRK/URK"/>
</dbReference>
<name>A0A5D4U4V6_9BACI</name>
<accession>A0A5D4U4V6</accession>
<dbReference type="SUPFAM" id="SSF52540">
    <property type="entry name" value="P-loop containing nucleoside triphosphate hydrolases"/>
    <property type="match status" value="1"/>
</dbReference>
<feature type="domain" description="Phosphoribulokinase/uridine kinase" evidence="1">
    <location>
        <begin position="25"/>
        <end position="167"/>
    </location>
</feature>